<evidence type="ECO:0000313" key="2">
    <source>
        <dbReference type="Proteomes" id="UP000422744"/>
    </source>
</evidence>
<gene>
    <name evidence="1" type="ORF">E0495_06675</name>
</gene>
<reference evidence="1 2" key="1">
    <citation type="submission" date="2019-03" db="EMBL/GenBank/DDBJ databases">
        <title>Wolbachia endosymbiont of Haematobia irritans wIrr.</title>
        <authorList>
            <person name="Parry R.H."/>
            <person name="Asgari S."/>
        </authorList>
    </citation>
    <scope>NUCLEOTIDE SEQUENCE [LARGE SCALE GENOMIC DNA]</scope>
    <source>
        <strain evidence="2">wIrr</strain>
    </source>
</reference>
<organism evidence="1 2">
    <name type="scientific">Wolbachia pipientis</name>
    <dbReference type="NCBI Taxonomy" id="955"/>
    <lineage>
        <taxon>Bacteria</taxon>
        <taxon>Pseudomonadati</taxon>
        <taxon>Pseudomonadota</taxon>
        <taxon>Alphaproteobacteria</taxon>
        <taxon>Rickettsiales</taxon>
        <taxon>Anaplasmataceae</taxon>
        <taxon>Wolbachieae</taxon>
        <taxon>Wolbachia</taxon>
    </lineage>
</organism>
<sequence length="103" mass="11564">MNNSKQESKNELKVISKIEVNAKPKGYDETVARNPAQLGYVHKALDKLIAELNTKFVPELDDVLHNNSNSISQLNDMLTEERSKLDELITKVGDKDSGLIEKI</sequence>
<dbReference type="EMBL" id="CP037426">
    <property type="protein sequence ID" value="QGT16823.1"/>
    <property type="molecule type" value="Genomic_DNA"/>
</dbReference>
<proteinExistence type="predicted"/>
<dbReference type="Proteomes" id="UP000422744">
    <property type="component" value="Chromosome"/>
</dbReference>
<protein>
    <submittedName>
        <fullName evidence="1">Uncharacterized protein</fullName>
    </submittedName>
</protein>
<accession>A0A6I6CWC0</accession>
<dbReference type="RefSeq" id="WP_155969454.1">
    <property type="nucleotide sequence ID" value="NZ_CP037426.1"/>
</dbReference>
<evidence type="ECO:0000313" key="1">
    <source>
        <dbReference type="EMBL" id="QGT16823.1"/>
    </source>
</evidence>
<dbReference type="AlphaFoldDB" id="A0A6I6CWC0"/>
<name>A0A6I6CWC0_WOLPI</name>